<comment type="cofactor">
    <cofactor evidence="3">
        <name>Zn(2+)</name>
        <dbReference type="ChEBI" id="CHEBI:29105"/>
    </cofactor>
</comment>
<comment type="cofactor">
    <cofactor evidence="2 18">
        <name>NAD(+)</name>
        <dbReference type="ChEBI" id="CHEBI:57540"/>
    </cofactor>
</comment>
<dbReference type="InterPro" id="IPR030963">
    <property type="entry name" value="DHQ_synth_fam"/>
</dbReference>
<dbReference type="SUPFAM" id="SSF56796">
    <property type="entry name" value="Dehydroquinate synthase-like"/>
    <property type="match status" value="1"/>
</dbReference>
<dbReference type="GO" id="GO:0003856">
    <property type="term" value="F:3-dehydroquinate synthase activity"/>
    <property type="evidence" value="ECO:0007669"/>
    <property type="project" value="UniProtKB-UniRule"/>
</dbReference>
<keyword evidence="9 18" id="KW-0963">Cytoplasm</keyword>
<evidence type="ECO:0000256" key="7">
    <source>
        <dbReference type="ARBA" id="ARBA00013031"/>
    </source>
</evidence>
<feature type="binding site" evidence="18">
    <location>
        <position position="156"/>
    </location>
    <ligand>
        <name>NAD(+)</name>
        <dbReference type="ChEBI" id="CHEBI:57540"/>
    </ligand>
</feature>
<evidence type="ECO:0000256" key="13">
    <source>
        <dbReference type="ARBA" id="ARBA00022833"/>
    </source>
</evidence>
<feature type="binding site" evidence="18">
    <location>
        <begin position="134"/>
        <end position="135"/>
    </location>
    <ligand>
        <name>NAD(+)</name>
        <dbReference type="ChEBI" id="CHEBI:57540"/>
    </ligand>
</feature>
<dbReference type="GO" id="GO:0005737">
    <property type="term" value="C:cytoplasm"/>
    <property type="evidence" value="ECO:0007669"/>
    <property type="project" value="UniProtKB-SubCell"/>
</dbReference>
<evidence type="ECO:0000256" key="3">
    <source>
        <dbReference type="ARBA" id="ARBA00001947"/>
    </source>
</evidence>
<dbReference type="GO" id="GO:0009423">
    <property type="term" value="P:chorismate biosynthetic process"/>
    <property type="evidence" value="ECO:0007669"/>
    <property type="project" value="UniProtKB-UniRule"/>
</dbReference>
<keyword evidence="16 18" id="KW-0456">Lyase</keyword>
<dbReference type="Pfam" id="PF24621">
    <property type="entry name" value="DHQS_C"/>
    <property type="match status" value="1"/>
</dbReference>
<dbReference type="GO" id="GO:0009073">
    <property type="term" value="P:aromatic amino acid family biosynthetic process"/>
    <property type="evidence" value="ECO:0007669"/>
    <property type="project" value="UniProtKB-KW"/>
</dbReference>
<dbReference type="PANTHER" id="PTHR43622">
    <property type="entry name" value="3-DEHYDROQUINATE SYNTHASE"/>
    <property type="match status" value="1"/>
</dbReference>
<dbReference type="CDD" id="cd08195">
    <property type="entry name" value="DHQS"/>
    <property type="match status" value="1"/>
</dbReference>
<feature type="binding site" evidence="18">
    <location>
        <begin position="110"/>
        <end position="114"/>
    </location>
    <ligand>
        <name>NAD(+)</name>
        <dbReference type="ChEBI" id="CHEBI:57540"/>
    </ligand>
</feature>
<evidence type="ECO:0000313" key="21">
    <source>
        <dbReference type="EMBL" id="HIS75639.1"/>
    </source>
</evidence>
<dbReference type="InterPro" id="IPR016037">
    <property type="entry name" value="DHQ_synth_AroB"/>
</dbReference>
<dbReference type="NCBIfam" id="TIGR01357">
    <property type="entry name" value="aroB"/>
    <property type="match status" value="1"/>
</dbReference>
<evidence type="ECO:0000256" key="4">
    <source>
        <dbReference type="ARBA" id="ARBA00004496"/>
    </source>
</evidence>
<comment type="similarity">
    <text evidence="6 18">Belongs to the sugar phosphate cyclases superfamily. Dehydroquinate synthase family.</text>
</comment>
<feature type="domain" description="3-dehydroquinate synthase C-terminal" evidence="20">
    <location>
        <begin position="186"/>
        <end position="326"/>
    </location>
</feature>
<evidence type="ECO:0000256" key="17">
    <source>
        <dbReference type="ARBA" id="ARBA00023285"/>
    </source>
</evidence>
<dbReference type="Proteomes" id="UP000824002">
    <property type="component" value="Unassembled WGS sequence"/>
</dbReference>
<sequence length="361" mass="38897">MKQLTVSLPEGRSYDIAISRGILARCGEEIRKIYQGKEIAVVTDSNVGPLYAKTVLDSLKGAGFSVKSVSFPAGEQSKNMDTLVQLYDGLLTPYPFPMTRGGLIVALGGGVTGDMAGFAAATLFRGVPFVQIPTTLLSQVDSSVGGKVAVDLKQGKNLAGAFYQPKAVLIDPDTLNSLPDRVFFDGMAEVVKYGFIGDRGLLELLESCAGRKELSEKIEEIIFRSCDQKRRVVEADEQDTGGRMVLNFGHTLGHAYEKLGNYSRYMHGEAVSCGMVSILKMGEAHGLTKPGAAKRAETLLARWGLPVKAEEIPANLLGETLAYDKKGSGGDITAVFCKEPGEALLHKMPRAEFAKWAEELL</sequence>
<evidence type="ECO:0000259" key="19">
    <source>
        <dbReference type="Pfam" id="PF01761"/>
    </source>
</evidence>
<comment type="pathway">
    <text evidence="5 18">Metabolic intermediate biosynthesis; chorismate biosynthesis; chorismate from D-erythrose 4-phosphate and phosphoenolpyruvate: step 2/7.</text>
</comment>
<dbReference type="PANTHER" id="PTHR43622:SF7">
    <property type="entry name" value="3-DEHYDROQUINATE SYNTHASE, CHLOROPLASTIC"/>
    <property type="match status" value="1"/>
</dbReference>
<dbReference type="GO" id="GO:0008652">
    <property type="term" value="P:amino acid biosynthetic process"/>
    <property type="evidence" value="ECO:0007669"/>
    <property type="project" value="UniProtKB-KW"/>
</dbReference>
<keyword evidence="14 18" id="KW-0520">NAD</keyword>
<comment type="caution">
    <text evidence="18">Lacks conserved residue(s) required for the propagation of feature annotation.</text>
</comment>
<evidence type="ECO:0000256" key="6">
    <source>
        <dbReference type="ARBA" id="ARBA00005412"/>
    </source>
</evidence>
<organism evidence="21 22">
    <name type="scientific">Candidatus Merdivicinus excrementipullorum</name>
    <dbReference type="NCBI Taxonomy" id="2840867"/>
    <lineage>
        <taxon>Bacteria</taxon>
        <taxon>Bacillati</taxon>
        <taxon>Bacillota</taxon>
        <taxon>Clostridia</taxon>
        <taxon>Eubacteriales</taxon>
        <taxon>Oscillospiraceae</taxon>
        <taxon>Oscillospiraceae incertae sedis</taxon>
        <taxon>Candidatus Merdivicinus</taxon>
    </lineage>
</organism>
<comment type="caution">
    <text evidence="21">The sequence shown here is derived from an EMBL/GenBank/DDBJ whole genome shotgun (WGS) entry which is preliminary data.</text>
</comment>
<dbReference type="InterPro" id="IPR056179">
    <property type="entry name" value="DHQS_C"/>
</dbReference>
<feature type="binding site" evidence="18">
    <location>
        <position position="250"/>
    </location>
    <ligand>
        <name>Zn(2+)</name>
        <dbReference type="ChEBI" id="CHEBI:29105"/>
    </ligand>
</feature>
<dbReference type="PIRSF" id="PIRSF001455">
    <property type="entry name" value="DHQ_synth"/>
    <property type="match status" value="1"/>
</dbReference>
<evidence type="ECO:0000256" key="14">
    <source>
        <dbReference type="ARBA" id="ARBA00023027"/>
    </source>
</evidence>
<evidence type="ECO:0000256" key="10">
    <source>
        <dbReference type="ARBA" id="ARBA00022605"/>
    </source>
</evidence>
<dbReference type="Pfam" id="PF01761">
    <property type="entry name" value="DHQ_synthase"/>
    <property type="match status" value="1"/>
</dbReference>
<dbReference type="InterPro" id="IPR050071">
    <property type="entry name" value="Dehydroquinate_synthase"/>
</dbReference>
<evidence type="ECO:0000256" key="9">
    <source>
        <dbReference type="ARBA" id="ARBA00022490"/>
    </source>
</evidence>
<evidence type="ECO:0000313" key="22">
    <source>
        <dbReference type="Proteomes" id="UP000824002"/>
    </source>
</evidence>
<evidence type="ECO:0000256" key="1">
    <source>
        <dbReference type="ARBA" id="ARBA00001393"/>
    </source>
</evidence>
<dbReference type="GO" id="GO:0046872">
    <property type="term" value="F:metal ion binding"/>
    <property type="evidence" value="ECO:0007669"/>
    <property type="project" value="UniProtKB-KW"/>
</dbReference>
<feature type="domain" description="3-dehydroquinate synthase N-terminal" evidence="19">
    <location>
        <begin position="69"/>
        <end position="183"/>
    </location>
</feature>
<keyword evidence="10 18" id="KW-0028">Amino-acid biosynthesis</keyword>
<dbReference type="Gene3D" id="3.40.50.1970">
    <property type="match status" value="1"/>
</dbReference>
<dbReference type="AlphaFoldDB" id="A0A9D1JYK0"/>
<feature type="binding site" evidence="18">
    <location>
        <position position="267"/>
    </location>
    <ligand>
        <name>Zn(2+)</name>
        <dbReference type="ChEBI" id="CHEBI:29105"/>
    </ligand>
</feature>
<proteinExistence type="inferred from homology"/>
<evidence type="ECO:0000256" key="12">
    <source>
        <dbReference type="ARBA" id="ARBA00022741"/>
    </source>
</evidence>
<comment type="function">
    <text evidence="18">Catalyzes the conversion of 3-deoxy-D-arabino-heptulosonate 7-phosphate (DAHP) to dehydroquinate (DHQ).</text>
</comment>
<keyword evidence="17 18" id="KW-0170">Cobalt</keyword>
<evidence type="ECO:0000256" key="11">
    <source>
        <dbReference type="ARBA" id="ARBA00022723"/>
    </source>
</evidence>
<evidence type="ECO:0000256" key="5">
    <source>
        <dbReference type="ARBA" id="ARBA00004661"/>
    </source>
</evidence>
<evidence type="ECO:0000256" key="15">
    <source>
        <dbReference type="ARBA" id="ARBA00023141"/>
    </source>
</evidence>
<feature type="binding site" evidence="18">
    <location>
        <position position="189"/>
    </location>
    <ligand>
        <name>Zn(2+)</name>
        <dbReference type="ChEBI" id="CHEBI:29105"/>
    </ligand>
</feature>
<keyword evidence="12 18" id="KW-0547">Nucleotide-binding</keyword>
<reference evidence="21" key="2">
    <citation type="journal article" date="2021" name="PeerJ">
        <title>Extensive microbial diversity within the chicken gut microbiome revealed by metagenomics and culture.</title>
        <authorList>
            <person name="Gilroy R."/>
            <person name="Ravi A."/>
            <person name="Getino M."/>
            <person name="Pursley I."/>
            <person name="Horton D.L."/>
            <person name="Alikhan N.F."/>
            <person name="Baker D."/>
            <person name="Gharbi K."/>
            <person name="Hall N."/>
            <person name="Watson M."/>
            <person name="Adriaenssens E.M."/>
            <person name="Foster-Nyarko E."/>
            <person name="Jarju S."/>
            <person name="Secka A."/>
            <person name="Antonio M."/>
            <person name="Oren A."/>
            <person name="Chaudhuri R.R."/>
            <person name="La Ragione R."/>
            <person name="Hildebrand F."/>
            <person name="Pallen M.J."/>
        </authorList>
    </citation>
    <scope>NUCLEOTIDE SEQUENCE</scope>
    <source>
        <strain evidence="21">CHK199-13235</strain>
    </source>
</reference>
<dbReference type="InterPro" id="IPR030960">
    <property type="entry name" value="DHQS/DOIS_N"/>
</dbReference>
<dbReference type="EMBL" id="DVJP01000020">
    <property type="protein sequence ID" value="HIS75639.1"/>
    <property type="molecule type" value="Genomic_DNA"/>
</dbReference>
<protein>
    <recommendedName>
        <fullName evidence="8 18">3-dehydroquinate synthase</fullName>
        <shortName evidence="18">DHQS</shortName>
        <ecNumber evidence="7 18">4.2.3.4</ecNumber>
    </recommendedName>
</protein>
<keyword evidence="15 18" id="KW-0057">Aromatic amino acid biosynthesis</keyword>
<comment type="catalytic activity">
    <reaction evidence="1 18">
        <text>7-phospho-2-dehydro-3-deoxy-D-arabino-heptonate = 3-dehydroquinate + phosphate</text>
        <dbReference type="Rhea" id="RHEA:21968"/>
        <dbReference type="ChEBI" id="CHEBI:32364"/>
        <dbReference type="ChEBI" id="CHEBI:43474"/>
        <dbReference type="ChEBI" id="CHEBI:58394"/>
        <dbReference type="EC" id="4.2.3.4"/>
    </reaction>
</comment>
<accession>A0A9D1JYK0</accession>
<dbReference type="HAMAP" id="MF_00110">
    <property type="entry name" value="DHQ_synthase"/>
    <property type="match status" value="1"/>
</dbReference>
<name>A0A9D1JYK0_9FIRM</name>
<keyword evidence="13 18" id="KW-0862">Zinc</keyword>
<gene>
    <name evidence="18 21" type="primary">aroB</name>
    <name evidence="21" type="ORF">IAB51_02410</name>
</gene>
<dbReference type="EC" id="4.2.3.4" evidence="7 18"/>
<evidence type="ECO:0000256" key="8">
    <source>
        <dbReference type="ARBA" id="ARBA00017684"/>
    </source>
</evidence>
<dbReference type="Gene3D" id="1.20.1090.10">
    <property type="entry name" value="Dehydroquinate synthase-like - alpha domain"/>
    <property type="match status" value="1"/>
</dbReference>
<keyword evidence="11 18" id="KW-0479">Metal-binding</keyword>
<evidence type="ECO:0000256" key="16">
    <source>
        <dbReference type="ARBA" id="ARBA00023239"/>
    </source>
</evidence>
<comment type="cofactor">
    <cofactor evidence="18">
        <name>Co(2+)</name>
        <dbReference type="ChEBI" id="CHEBI:48828"/>
    </cofactor>
    <cofactor evidence="18">
        <name>Zn(2+)</name>
        <dbReference type="ChEBI" id="CHEBI:29105"/>
    </cofactor>
    <text evidence="18">Binds 1 divalent metal cation per subunit. Can use either Co(2+) or Zn(2+).</text>
</comment>
<comment type="subcellular location">
    <subcellularLocation>
        <location evidence="4 18">Cytoplasm</location>
    </subcellularLocation>
</comment>
<dbReference type="FunFam" id="3.40.50.1970:FF:000007">
    <property type="entry name" value="Pentafunctional AROM polypeptide"/>
    <property type="match status" value="1"/>
</dbReference>
<evidence type="ECO:0000259" key="20">
    <source>
        <dbReference type="Pfam" id="PF24621"/>
    </source>
</evidence>
<feature type="binding site" evidence="18">
    <location>
        <position position="147"/>
    </location>
    <ligand>
        <name>NAD(+)</name>
        <dbReference type="ChEBI" id="CHEBI:57540"/>
    </ligand>
</feature>
<evidence type="ECO:0000256" key="2">
    <source>
        <dbReference type="ARBA" id="ARBA00001911"/>
    </source>
</evidence>
<evidence type="ECO:0000256" key="18">
    <source>
        <dbReference type="HAMAP-Rule" id="MF_00110"/>
    </source>
</evidence>
<dbReference type="GO" id="GO:0000166">
    <property type="term" value="F:nucleotide binding"/>
    <property type="evidence" value="ECO:0007669"/>
    <property type="project" value="UniProtKB-KW"/>
</dbReference>
<reference evidence="21" key="1">
    <citation type="submission" date="2020-10" db="EMBL/GenBank/DDBJ databases">
        <authorList>
            <person name="Gilroy R."/>
        </authorList>
    </citation>
    <scope>NUCLEOTIDE SEQUENCE</scope>
    <source>
        <strain evidence="21">CHK199-13235</strain>
    </source>
</reference>